<dbReference type="InterPro" id="IPR012291">
    <property type="entry name" value="CBM2_carb-bd_dom_sf"/>
</dbReference>
<evidence type="ECO:0000256" key="6">
    <source>
        <dbReference type="SAM" id="SignalP"/>
    </source>
</evidence>
<dbReference type="PROSITE" id="PS51173">
    <property type="entry name" value="CBM2"/>
    <property type="match status" value="1"/>
</dbReference>
<evidence type="ECO:0000256" key="4">
    <source>
        <dbReference type="ARBA" id="ARBA00023326"/>
    </source>
</evidence>
<dbReference type="InterPro" id="IPR051024">
    <property type="entry name" value="GlcNAc_Chitin_IntDeg"/>
</dbReference>
<dbReference type="AlphaFoldDB" id="A0A8J3NK04"/>
<dbReference type="Proteomes" id="UP000601223">
    <property type="component" value="Unassembled WGS sequence"/>
</dbReference>
<name>A0A8J3NK04_9ACTN</name>
<dbReference type="SUPFAM" id="SSF49384">
    <property type="entry name" value="Carbohydrate-binding domain"/>
    <property type="match status" value="1"/>
</dbReference>
<accession>A0A8J3NK04</accession>
<gene>
    <name evidence="8" type="primary">cpbD_3</name>
    <name evidence="8" type="ORF">Cba03nite_53290</name>
</gene>
<reference evidence="8 9" key="1">
    <citation type="submission" date="2021-01" db="EMBL/GenBank/DDBJ databases">
        <title>Whole genome shotgun sequence of Catellatospora bangladeshensis NBRC 107357.</title>
        <authorList>
            <person name="Komaki H."/>
            <person name="Tamura T."/>
        </authorList>
    </citation>
    <scope>NUCLEOTIDE SEQUENCE [LARGE SCALE GENOMIC DNA]</scope>
    <source>
        <strain evidence="8 9">NBRC 107357</strain>
    </source>
</reference>
<evidence type="ECO:0000256" key="1">
    <source>
        <dbReference type="ARBA" id="ARBA00022729"/>
    </source>
</evidence>
<feature type="chain" id="PRO_5039620063" evidence="6">
    <location>
        <begin position="32"/>
        <end position="378"/>
    </location>
</feature>
<feature type="compositionally biased region" description="Pro residues" evidence="5">
    <location>
        <begin position="235"/>
        <end position="245"/>
    </location>
</feature>
<keyword evidence="4" id="KW-0119">Carbohydrate metabolism</keyword>
<dbReference type="InterPro" id="IPR014756">
    <property type="entry name" value="Ig_E-set"/>
</dbReference>
<evidence type="ECO:0000256" key="5">
    <source>
        <dbReference type="SAM" id="MobiDB-lite"/>
    </source>
</evidence>
<keyword evidence="1 6" id="KW-0732">Signal</keyword>
<dbReference type="InterPro" id="IPR008965">
    <property type="entry name" value="CBM2/CBM3_carb-bd_dom_sf"/>
</dbReference>
<dbReference type="InterPro" id="IPR018366">
    <property type="entry name" value="CBM2_CS"/>
</dbReference>
<dbReference type="GO" id="GO:0030247">
    <property type="term" value="F:polysaccharide binding"/>
    <property type="evidence" value="ECO:0007669"/>
    <property type="project" value="UniProtKB-UniRule"/>
</dbReference>
<evidence type="ECO:0000259" key="7">
    <source>
        <dbReference type="PROSITE" id="PS51173"/>
    </source>
</evidence>
<proteinExistence type="predicted"/>
<sequence>MNKLKAAALAAAATLAAGVALTMINAGPAAAHGAMLTPGSRTYLCYVDGKSSTGEIRPTNGACQNAMSVGGAQPFYDWFGVLRSDGAGRTRGFIPDGALCSGGNTKFAGFDAPRSDWPLTHLTSGANHAWRYSNWAAHPGWFYLYVTKDGYNPNQALTWADMEEQPFLSVDHPQMNAPAPDGYYYWNGNLPSGKSGRHVIYSVWKRSDSQETFYGCSDVIFDGGNGQVTGINNPPTSPSPIPSNPTSPSASPSRSTSPSPSAASPRPSSPAPSTPAPPTPSICAATYTQTNNWNNGFQGEIKVTAGGSINGWTVRATWPNGQSVNQSWSSTYTNGSGFTTFKNVSWNGSLSAGGSTTFGFLGNHSGTNNPPTLTCTSP</sequence>
<evidence type="ECO:0000256" key="3">
    <source>
        <dbReference type="ARBA" id="ARBA00023295"/>
    </source>
</evidence>
<evidence type="ECO:0000313" key="8">
    <source>
        <dbReference type="EMBL" id="GIF83980.1"/>
    </source>
</evidence>
<dbReference type="Gene3D" id="2.70.50.50">
    <property type="entry name" value="chitin-binding protein cbp21"/>
    <property type="match status" value="1"/>
</dbReference>
<feature type="compositionally biased region" description="Pro residues" evidence="5">
    <location>
        <begin position="267"/>
        <end position="280"/>
    </location>
</feature>
<dbReference type="SMART" id="SM00637">
    <property type="entry name" value="CBD_II"/>
    <property type="match status" value="1"/>
</dbReference>
<evidence type="ECO:0000256" key="2">
    <source>
        <dbReference type="ARBA" id="ARBA00022801"/>
    </source>
</evidence>
<dbReference type="GO" id="GO:0004553">
    <property type="term" value="F:hydrolase activity, hydrolyzing O-glycosyl compounds"/>
    <property type="evidence" value="ECO:0007669"/>
    <property type="project" value="InterPro"/>
</dbReference>
<dbReference type="SUPFAM" id="SSF81296">
    <property type="entry name" value="E set domains"/>
    <property type="match status" value="1"/>
</dbReference>
<dbReference type="InterPro" id="IPR004302">
    <property type="entry name" value="Cellulose/chitin-bd_N"/>
</dbReference>
<dbReference type="CDD" id="cd21177">
    <property type="entry name" value="LPMO_AA10"/>
    <property type="match status" value="1"/>
</dbReference>
<feature type="domain" description="CBM2" evidence="7">
    <location>
        <begin position="276"/>
        <end position="378"/>
    </location>
</feature>
<dbReference type="Gene3D" id="2.60.40.290">
    <property type="match status" value="1"/>
</dbReference>
<keyword evidence="3" id="KW-0326">Glycosidase</keyword>
<organism evidence="8 9">
    <name type="scientific">Catellatospora bangladeshensis</name>
    <dbReference type="NCBI Taxonomy" id="310355"/>
    <lineage>
        <taxon>Bacteria</taxon>
        <taxon>Bacillati</taxon>
        <taxon>Actinomycetota</taxon>
        <taxon>Actinomycetes</taxon>
        <taxon>Micromonosporales</taxon>
        <taxon>Micromonosporaceae</taxon>
        <taxon>Catellatospora</taxon>
    </lineage>
</organism>
<evidence type="ECO:0000313" key="9">
    <source>
        <dbReference type="Proteomes" id="UP000601223"/>
    </source>
</evidence>
<dbReference type="PANTHER" id="PTHR34823:SF1">
    <property type="entry name" value="CHITIN-BINDING TYPE-4 DOMAIN-CONTAINING PROTEIN"/>
    <property type="match status" value="1"/>
</dbReference>
<keyword evidence="4" id="KW-0624">Polysaccharide degradation</keyword>
<keyword evidence="2" id="KW-0378">Hydrolase</keyword>
<feature type="region of interest" description="Disordered" evidence="5">
    <location>
        <begin position="225"/>
        <end position="282"/>
    </location>
</feature>
<dbReference type="Pfam" id="PF03067">
    <property type="entry name" value="LPMO_10"/>
    <property type="match status" value="1"/>
</dbReference>
<dbReference type="EMBL" id="BONF01000032">
    <property type="protein sequence ID" value="GIF83980.1"/>
    <property type="molecule type" value="Genomic_DNA"/>
</dbReference>
<dbReference type="Pfam" id="PF00553">
    <property type="entry name" value="CBM_2"/>
    <property type="match status" value="1"/>
</dbReference>
<dbReference type="PANTHER" id="PTHR34823">
    <property type="entry name" value="GLCNAC-BINDING PROTEIN A"/>
    <property type="match status" value="1"/>
</dbReference>
<dbReference type="RefSeq" id="WP_203751534.1">
    <property type="nucleotide sequence ID" value="NZ_BONF01000032.1"/>
</dbReference>
<protein>
    <submittedName>
        <fullName evidence="8">Chitin-binding protein</fullName>
    </submittedName>
</protein>
<feature type="compositionally biased region" description="Low complexity" evidence="5">
    <location>
        <begin position="246"/>
        <end position="266"/>
    </location>
</feature>
<dbReference type="InterPro" id="IPR001919">
    <property type="entry name" value="CBD2"/>
</dbReference>
<comment type="caution">
    <text evidence="8">The sequence shown here is derived from an EMBL/GenBank/DDBJ whole genome shotgun (WGS) entry which is preliminary data.</text>
</comment>
<dbReference type="GO" id="GO:0000272">
    <property type="term" value="P:polysaccharide catabolic process"/>
    <property type="evidence" value="ECO:0007669"/>
    <property type="project" value="UniProtKB-KW"/>
</dbReference>
<dbReference type="PROSITE" id="PS00561">
    <property type="entry name" value="CBM2_A"/>
    <property type="match status" value="1"/>
</dbReference>
<feature type="signal peptide" evidence="6">
    <location>
        <begin position="1"/>
        <end position="31"/>
    </location>
</feature>
<keyword evidence="9" id="KW-1185">Reference proteome</keyword>